<dbReference type="InterPro" id="IPR011040">
    <property type="entry name" value="Sialidase"/>
</dbReference>
<dbReference type="EMBL" id="VDCQ01000034">
    <property type="protein sequence ID" value="TNJ64071.1"/>
    <property type="molecule type" value="Genomic_DNA"/>
</dbReference>
<keyword evidence="3" id="KW-1185">Reference proteome</keyword>
<dbReference type="CDD" id="cd15482">
    <property type="entry name" value="Sialidase_non-viral"/>
    <property type="match status" value="1"/>
</dbReference>
<accession>A0A5C4T4R6</accession>
<dbReference type="OrthoDB" id="2524392at2"/>
<comment type="caution">
    <text evidence="2">The sequence shown here is derived from an EMBL/GenBank/DDBJ whole genome shotgun (WGS) entry which is preliminary data.</text>
</comment>
<feature type="domain" description="Sialidase" evidence="1">
    <location>
        <begin position="149"/>
        <end position="353"/>
    </location>
</feature>
<name>A0A5C4T4R6_9BACL</name>
<proteinExistence type="predicted"/>
<dbReference type="PANTHER" id="PTHR43752">
    <property type="entry name" value="BNR/ASP-BOX REPEAT FAMILY PROTEIN"/>
    <property type="match status" value="1"/>
</dbReference>
<dbReference type="Pfam" id="PF13088">
    <property type="entry name" value="BNR_2"/>
    <property type="match status" value="1"/>
</dbReference>
<dbReference type="Proteomes" id="UP000307943">
    <property type="component" value="Unassembled WGS sequence"/>
</dbReference>
<dbReference type="Gene3D" id="2.120.10.10">
    <property type="match status" value="1"/>
</dbReference>
<protein>
    <submittedName>
        <fullName evidence="2">Exo-alpha-sialidase</fullName>
    </submittedName>
</protein>
<reference evidence="2 3" key="1">
    <citation type="submission" date="2019-05" db="EMBL/GenBank/DDBJ databases">
        <title>We sequenced the genome of Paenibacillus hemerocallicola KCTC 33185 for further insight into its adaptation and study the phylogeny of Paenibacillus.</title>
        <authorList>
            <person name="Narsing Rao M.P."/>
        </authorList>
    </citation>
    <scope>NUCLEOTIDE SEQUENCE [LARGE SCALE GENOMIC DNA]</scope>
    <source>
        <strain evidence="2 3">KCTC 33185</strain>
    </source>
</reference>
<dbReference type="PANTHER" id="PTHR43752:SF2">
    <property type="entry name" value="BNR_ASP-BOX REPEAT FAMILY PROTEIN"/>
    <property type="match status" value="1"/>
</dbReference>
<dbReference type="AlphaFoldDB" id="A0A5C4T4R6"/>
<evidence type="ECO:0000259" key="1">
    <source>
        <dbReference type="Pfam" id="PF13088"/>
    </source>
</evidence>
<gene>
    <name evidence="2" type="ORF">FE784_22490</name>
</gene>
<dbReference type="InterPro" id="IPR036278">
    <property type="entry name" value="Sialidase_sf"/>
</dbReference>
<evidence type="ECO:0000313" key="3">
    <source>
        <dbReference type="Proteomes" id="UP000307943"/>
    </source>
</evidence>
<evidence type="ECO:0000313" key="2">
    <source>
        <dbReference type="EMBL" id="TNJ64071.1"/>
    </source>
</evidence>
<organism evidence="2 3">
    <name type="scientific">Paenibacillus hemerocallicola</name>
    <dbReference type="NCBI Taxonomy" id="1172614"/>
    <lineage>
        <taxon>Bacteria</taxon>
        <taxon>Bacillati</taxon>
        <taxon>Bacillota</taxon>
        <taxon>Bacilli</taxon>
        <taxon>Bacillales</taxon>
        <taxon>Paenibacillaceae</taxon>
        <taxon>Paenibacillus</taxon>
    </lineage>
</organism>
<dbReference type="SUPFAM" id="SSF50939">
    <property type="entry name" value="Sialidases"/>
    <property type="match status" value="1"/>
</dbReference>
<sequence>MYGVAKDRSETTNMKRLQKLKDMMIYKDGQYNCFPNIVRNGEGRLIVAFRQAPDRSLLFPAKHTHVDAASKAVYVTSDDEGQSWSPEPSVLYEDFCLGVQDPCLNVLRDGTLIATFFTWQVLLKEDVDVLNPQRYEAIIGDRWVRRLCWACSMRSTDGGATWEEPVRITDHDRGLPSRNIRGNLVELDNGDLVLPLYIREADSSVAIAAISRDRGQSWEPHSTIASSPERYFHEPNLYRTDSGKLIAFLRSTDLRPVPDDRKHPLFVCESFDNGATWSTPREYAIYSHSPFHLLRLNSGRVLLTYGHRIAPYGIRAYMLDSECSDLDTSEEIVLRSDAPGTDIGYTSSVQLSNDDIMIVYYYYDEHDRKRYIAGTLCRELGGGTDVGGAHENGGNQ</sequence>